<proteinExistence type="inferred from homology"/>
<comment type="caution">
    <text evidence="13">The sequence shown here is derived from an EMBL/GenBank/DDBJ whole genome shotgun (WGS) entry which is preliminary data.</text>
</comment>
<evidence type="ECO:0000256" key="6">
    <source>
        <dbReference type="ARBA" id="ARBA00023136"/>
    </source>
</evidence>
<evidence type="ECO:0000256" key="10">
    <source>
        <dbReference type="ARBA" id="ARBA00023305"/>
    </source>
</evidence>
<gene>
    <name evidence="13" type="primary">Rh3</name>
    <name evidence="13" type="ORF">Bhyg_08302</name>
</gene>
<feature type="non-terminal residue" evidence="13">
    <location>
        <position position="177"/>
    </location>
</feature>
<dbReference type="InterPro" id="IPR000276">
    <property type="entry name" value="GPCR_Rhodpsn"/>
</dbReference>
<evidence type="ECO:0000313" key="13">
    <source>
        <dbReference type="EMBL" id="KAJ6643342.1"/>
    </source>
</evidence>
<feature type="transmembrane region" description="Helical" evidence="11">
    <location>
        <begin position="115"/>
        <end position="138"/>
    </location>
</feature>
<dbReference type="GO" id="GO:0007601">
    <property type="term" value="P:visual perception"/>
    <property type="evidence" value="ECO:0007669"/>
    <property type="project" value="UniProtKB-KW"/>
</dbReference>
<dbReference type="Pfam" id="PF00001">
    <property type="entry name" value="7tm_1"/>
    <property type="match status" value="1"/>
</dbReference>
<comment type="subcellular location">
    <subcellularLocation>
        <location evidence="1">Membrane</location>
        <topology evidence="1">Multi-pass membrane protein</topology>
    </subcellularLocation>
</comment>
<dbReference type="PROSITE" id="PS50262">
    <property type="entry name" value="G_PROTEIN_RECEP_F1_2"/>
    <property type="match status" value="1"/>
</dbReference>
<feature type="non-terminal residue" evidence="13">
    <location>
        <position position="1"/>
    </location>
</feature>
<dbReference type="PANTHER" id="PTHR24240">
    <property type="entry name" value="OPSIN"/>
    <property type="match status" value="1"/>
</dbReference>
<evidence type="ECO:0000313" key="14">
    <source>
        <dbReference type="Proteomes" id="UP001151699"/>
    </source>
</evidence>
<keyword evidence="10" id="KW-0716">Sensory transduction</keyword>
<name>A0A9Q0N4E0_9DIPT</name>
<dbReference type="SUPFAM" id="SSF81321">
    <property type="entry name" value="Family A G protein-coupled receptor-like"/>
    <property type="match status" value="1"/>
</dbReference>
<dbReference type="InterPro" id="IPR017452">
    <property type="entry name" value="GPCR_Rhodpsn_7TM"/>
</dbReference>
<evidence type="ECO:0000256" key="1">
    <source>
        <dbReference type="ARBA" id="ARBA00004141"/>
    </source>
</evidence>
<dbReference type="Proteomes" id="UP001151699">
    <property type="component" value="Chromosome B"/>
</dbReference>
<keyword evidence="8" id="KW-0325">Glycoprotein</keyword>
<evidence type="ECO:0000256" key="9">
    <source>
        <dbReference type="ARBA" id="ARBA00023224"/>
    </source>
</evidence>
<evidence type="ECO:0000256" key="2">
    <source>
        <dbReference type="ARBA" id="ARBA00010663"/>
    </source>
</evidence>
<feature type="transmembrane region" description="Helical" evidence="11">
    <location>
        <begin position="82"/>
        <end position="103"/>
    </location>
</feature>
<accession>A0A9Q0N4E0</accession>
<comment type="similarity">
    <text evidence="2">Belongs to the G-protein coupled receptor 1 family.</text>
</comment>
<keyword evidence="6 11" id="KW-0472">Membrane</keyword>
<keyword evidence="10" id="KW-0844">Vision</keyword>
<keyword evidence="4 11" id="KW-1133">Transmembrane helix</keyword>
<keyword evidence="14" id="KW-1185">Reference proteome</keyword>
<protein>
    <submittedName>
        <fullName evidence="13">Opsin Rh3</fullName>
    </submittedName>
</protein>
<evidence type="ECO:0000256" key="11">
    <source>
        <dbReference type="SAM" id="Phobius"/>
    </source>
</evidence>
<evidence type="ECO:0000256" key="3">
    <source>
        <dbReference type="ARBA" id="ARBA00022692"/>
    </source>
</evidence>
<feature type="domain" description="G-protein coupled receptors family 1 profile" evidence="12">
    <location>
        <begin position="94"/>
        <end position="177"/>
    </location>
</feature>
<evidence type="ECO:0000256" key="4">
    <source>
        <dbReference type="ARBA" id="ARBA00022989"/>
    </source>
</evidence>
<dbReference type="GO" id="GO:0016020">
    <property type="term" value="C:membrane"/>
    <property type="evidence" value="ECO:0007669"/>
    <property type="project" value="UniProtKB-SubCell"/>
</dbReference>
<organism evidence="13 14">
    <name type="scientific">Pseudolycoriella hygida</name>
    <dbReference type="NCBI Taxonomy" id="35572"/>
    <lineage>
        <taxon>Eukaryota</taxon>
        <taxon>Metazoa</taxon>
        <taxon>Ecdysozoa</taxon>
        <taxon>Arthropoda</taxon>
        <taxon>Hexapoda</taxon>
        <taxon>Insecta</taxon>
        <taxon>Pterygota</taxon>
        <taxon>Neoptera</taxon>
        <taxon>Endopterygota</taxon>
        <taxon>Diptera</taxon>
        <taxon>Nematocera</taxon>
        <taxon>Sciaroidea</taxon>
        <taxon>Sciaridae</taxon>
        <taxon>Pseudolycoriella</taxon>
    </lineage>
</organism>
<evidence type="ECO:0000256" key="7">
    <source>
        <dbReference type="ARBA" id="ARBA00023170"/>
    </source>
</evidence>
<dbReference type="EMBL" id="WJQU01000002">
    <property type="protein sequence ID" value="KAJ6643342.1"/>
    <property type="molecule type" value="Genomic_DNA"/>
</dbReference>
<keyword evidence="3 11" id="KW-0812">Transmembrane</keyword>
<sequence>KPLEETSTCNVSFLFDGILRKEYSSQFHSNESNVANVTNKLRPCLALSEFHEEVDPNFIAIINPFWLKFNAAPASAHYTLGVIHLFIMTVGLLGNALVIFMFLRCRSIRTPCNTLIFNLAISDFIMLAKAPIVIYNSFKLGPALGEFVCRIYGFVGGLTGTASIATLTAISIDRYNV</sequence>
<reference evidence="13" key="1">
    <citation type="submission" date="2022-07" db="EMBL/GenBank/DDBJ databases">
        <authorList>
            <person name="Trinca V."/>
            <person name="Uliana J.V.C."/>
            <person name="Torres T.T."/>
            <person name="Ward R.J."/>
            <person name="Monesi N."/>
        </authorList>
    </citation>
    <scope>NUCLEOTIDE SEQUENCE</scope>
    <source>
        <strain evidence="13">HSMRA1968</strain>
        <tissue evidence="13">Whole embryos</tissue>
    </source>
</reference>
<feature type="transmembrane region" description="Helical" evidence="11">
    <location>
        <begin position="150"/>
        <end position="172"/>
    </location>
</feature>
<evidence type="ECO:0000256" key="5">
    <source>
        <dbReference type="ARBA" id="ARBA00023040"/>
    </source>
</evidence>
<keyword evidence="9" id="KW-0807">Transducer</keyword>
<keyword evidence="7" id="KW-0675">Receptor</keyword>
<dbReference type="OrthoDB" id="10015560at2759"/>
<dbReference type="PRINTS" id="PR00237">
    <property type="entry name" value="GPCRRHODOPSN"/>
</dbReference>
<evidence type="ECO:0000256" key="8">
    <source>
        <dbReference type="ARBA" id="ARBA00023180"/>
    </source>
</evidence>
<dbReference type="AlphaFoldDB" id="A0A9Q0N4E0"/>
<dbReference type="Gene3D" id="1.20.1070.10">
    <property type="entry name" value="Rhodopsin 7-helix transmembrane proteins"/>
    <property type="match status" value="1"/>
</dbReference>
<dbReference type="GO" id="GO:0004930">
    <property type="term" value="F:G protein-coupled receptor activity"/>
    <property type="evidence" value="ECO:0007669"/>
    <property type="project" value="UniProtKB-KW"/>
</dbReference>
<evidence type="ECO:0000259" key="12">
    <source>
        <dbReference type="PROSITE" id="PS50262"/>
    </source>
</evidence>
<dbReference type="InterPro" id="IPR050125">
    <property type="entry name" value="GPCR_opsins"/>
</dbReference>
<keyword evidence="5" id="KW-0297">G-protein coupled receptor</keyword>